<feature type="transmembrane region" description="Helical" evidence="1">
    <location>
        <begin position="36"/>
        <end position="53"/>
    </location>
</feature>
<dbReference type="RefSeq" id="WP_121197645.1">
    <property type="nucleotide sequence ID" value="NZ_RBKU01000001.1"/>
</dbReference>
<evidence type="ECO:0000313" key="2">
    <source>
        <dbReference type="EMBL" id="RKR82000.1"/>
    </source>
</evidence>
<keyword evidence="1" id="KW-0812">Transmembrane</keyword>
<dbReference type="EMBL" id="RBKU01000001">
    <property type="protein sequence ID" value="RKR82000.1"/>
    <property type="molecule type" value="Genomic_DNA"/>
</dbReference>
<keyword evidence="1" id="KW-0472">Membrane</keyword>
<protein>
    <submittedName>
        <fullName evidence="2">Uncharacterized protein</fullName>
    </submittedName>
</protein>
<organism evidence="2 3">
    <name type="scientific">Mucilaginibacter gracilis</name>
    <dbReference type="NCBI Taxonomy" id="423350"/>
    <lineage>
        <taxon>Bacteria</taxon>
        <taxon>Pseudomonadati</taxon>
        <taxon>Bacteroidota</taxon>
        <taxon>Sphingobacteriia</taxon>
        <taxon>Sphingobacteriales</taxon>
        <taxon>Sphingobacteriaceae</taxon>
        <taxon>Mucilaginibacter</taxon>
    </lineage>
</organism>
<proteinExistence type="predicted"/>
<keyword evidence="3" id="KW-1185">Reference proteome</keyword>
<dbReference type="AlphaFoldDB" id="A0A495IZ45"/>
<feature type="transmembrane region" description="Helical" evidence="1">
    <location>
        <begin position="112"/>
        <end position="137"/>
    </location>
</feature>
<name>A0A495IZ45_9SPHI</name>
<evidence type="ECO:0000313" key="3">
    <source>
        <dbReference type="Proteomes" id="UP000268007"/>
    </source>
</evidence>
<feature type="transmembrane region" description="Helical" evidence="1">
    <location>
        <begin position="6"/>
        <end position="24"/>
    </location>
</feature>
<reference evidence="2 3" key="1">
    <citation type="submission" date="2018-10" db="EMBL/GenBank/DDBJ databases">
        <title>Genomic Encyclopedia of Archaeal and Bacterial Type Strains, Phase II (KMG-II): from individual species to whole genera.</title>
        <authorList>
            <person name="Goeker M."/>
        </authorList>
    </citation>
    <scope>NUCLEOTIDE SEQUENCE [LARGE SCALE GENOMIC DNA]</scope>
    <source>
        <strain evidence="2 3">DSM 18602</strain>
    </source>
</reference>
<accession>A0A495IZ45</accession>
<dbReference type="Proteomes" id="UP000268007">
    <property type="component" value="Unassembled WGS sequence"/>
</dbReference>
<feature type="transmembrane region" description="Helical" evidence="1">
    <location>
        <begin position="157"/>
        <end position="175"/>
    </location>
</feature>
<comment type="caution">
    <text evidence="2">The sequence shown here is derived from an EMBL/GenBank/DDBJ whole genome shotgun (WGS) entry which is preliminary data.</text>
</comment>
<keyword evidence="1" id="KW-1133">Transmembrane helix</keyword>
<evidence type="ECO:0000256" key="1">
    <source>
        <dbReference type="SAM" id="Phobius"/>
    </source>
</evidence>
<gene>
    <name evidence="2" type="ORF">BDD43_2164</name>
</gene>
<sequence>MEIKPYWANVAFGCLLSVIAAVVLTRKDITLANGMLIWLLFMICIGLSFSAGFQGRQSVGKAALLISLALLAALCFKGAAEIMIKGGYFYVASIGEVSVQEMKNIDNLKKYAAFYFAIFLLTIPGLTVAIFARKIVIDLLTKLFSITEGRLKTITNILNYSIKIISIVLGAILALK</sequence>